<keyword evidence="8" id="KW-0539">Nucleus</keyword>
<dbReference type="GO" id="GO:0042393">
    <property type="term" value="F:histone binding"/>
    <property type="evidence" value="ECO:0007669"/>
    <property type="project" value="TreeGrafter"/>
</dbReference>
<evidence type="ECO:0000256" key="3">
    <source>
        <dbReference type="ARBA" id="ARBA00022741"/>
    </source>
</evidence>
<proteinExistence type="predicted"/>
<evidence type="ECO:0000256" key="6">
    <source>
        <dbReference type="ARBA" id="ARBA00023015"/>
    </source>
</evidence>
<comment type="subcellular location">
    <subcellularLocation>
        <location evidence="1">Nucleus</location>
    </subcellularLocation>
</comment>
<dbReference type="SUPFAM" id="SSF52540">
    <property type="entry name" value="P-loop containing nucleoside triphosphate hydrolases"/>
    <property type="match status" value="2"/>
</dbReference>
<feature type="compositionally biased region" description="Low complexity" evidence="9">
    <location>
        <begin position="54"/>
        <end position="70"/>
    </location>
</feature>
<evidence type="ECO:0000313" key="14">
    <source>
        <dbReference type="Proteomes" id="UP000193411"/>
    </source>
</evidence>
<dbReference type="PANTHER" id="PTHR45623">
    <property type="entry name" value="CHROMODOMAIN-HELICASE-DNA-BINDING PROTEIN 3-RELATED-RELATED"/>
    <property type="match status" value="1"/>
</dbReference>
<dbReference type="InterPro" id="IPR023779">
    <property type="entry name" value="Chromodomain_CS"/>
</dbReference>
<dbReference type="Gene3D" id="2.40.50.40">
    <property type="match status" value="2"/>
</dbReference>
<feature type="non-terminal residue" evidence="13">
    <location>
        <position position="1128"/>
    </location>
</feature>
<dbReference type="SUPFAM" id="SSF54160">
    <property type="entry name" value="Chromo domain-like"/>
    <property type="match status" value="2"/>
</dbReference>
<dbReference type="InterPro" id="IPR000330">
    <property type="entry name" value="SNF2_N"/>
</dbReference>
<name>A0A1Y2HIR3_9FUNG</name>
<dbReference type="GO" id="GO:0000785">
    <property type="term" value="C:chromatin"/>
    <property type="evidence" value="ECO:0007669"/>
    <property type="project" value="TreeGrafter"/>
</dbReference>
<dbReference type="Gene3D" id="3.40.50.10810">
    <property type="entry name" value="Tandem AAA-ATPase domain"/>
    <property type="match status" value="1"/>
</dbReference>
<dbReference type="GO" id="GO:0010468">
    <property type="term" value="P:regulation of gene expression"/>
    <property type="evidence" value="ECO:0007669"/>
    <property type="project" value="TreeGrafter"/>
</dbReference>
<dbReference type="InterPro" id="IPR027417">
    <property type="entry name" value="P-loop_NTPase"/>
</dbReference>
<dbReference type="FunFam" id="3.40.50.300:FF:000015">
    <property type="entry name" value="chromodomain-helicase-DNA-binding protein 9 isoform X1"/>
    <property type="match status" value="1"/>
</dbReference>
<dbReference type="Gene3D" id="1.10.10.60">
    <property type="entry name" value="Homeodomain-like"/>
    <property type="match status" value="1"/>
</dbReference>
<evidence type="ECO:0000256" key="4">
    <source>
        <dbReference type="ARBA" id="ARBA00022801"/>
    </source>
</evidence>
<evidence type="ECO:0000256" key="1">
    <source>
        <dbReference type="ARBA" id="ARBA00004123"/>
    </source>
</evidence>
<dbReference type="SMART" id="SM00487">
    <property type="entry name" value="DEXDc"/>
    <property type="match status" value="1"/>
</dbReference>
<dbReference type="InterPro" id="IPR014001">
    <property type="entry name" value="Helicase_ATP-bd"/>
</dbReference>
<feature type="region of interest" description="Disordered" evidence="9">
    <location>
        <begin position="900"/>
        <end position="932"/>
    </location>
</feature>
<evidence type="ECO:0000259" key="11">
    <source>
        <dbReference type="PROSITE" id="PS51192"/>
    </source>
</evidence>
<keyword evidence="4" id="KW-0378">Hydrolase</keyword>
<dbReference type="GO" id="GO:0005634">
    <property type="term" value="C:nucleus"/>
    <property type="evidence" value="ECO:0007669"/>
    <property type="project" value="UniProtKB-SubCell"/>
</dbReference>
<organism evidence="13 14">
    <name type="scientific">Catenaria anguillulae PL171</name>
    <dbReference type="NCBI Taxonomy" id="765915"/>
    <lineage>
        <taxon>Eukaryota</taxon>
        <taxon>Fungi</taxon>
        <taxon>Fungi incertae sedis</taxon>
        <taxon>Blastocladiomycota</taxon>
        <taxon>Blastocladiomycetes</taxon>
        <taxon>Blastocladiales</taxon>
        <taxon>Catenariaceae</taxon>
        <taxon>Catenaria</taxon>
    </lineage>
</organism>
<dbReference type="GO" id="GO:0005524">
    <property type="term" value="F:ATP binding"/>
    <property type="evidence" value="ECO:0007669"/>
    <property type="project" value="UniProtKB-KW"/>
</dbReference>
<keyword evidence="7" id="KW-0804">Transcription</keyword>
<protein>
    <submittedName>
        <fullName evidence="13">SNF2 family N-terminal domain-domain-containing protein</fullName>
    </submittedName>
</protein>
<dbReference type="Pfam" id="PF00271">
    <property type="entry name" value="Helicase_C"/>
    <property type="match status" value="1"/>
</dbReference>
<dbReference type="InterPro" id="IPR018247">
    <property type="entry name" value="EF_Hand_1_Ca_BS"/>
</dbReference>
<dbReference type="InterPro" id="IPR023780">
    <property type="entry name" value="Chromo_domain"/>
</dbReference>
<dbReference type="CDD" id="cd00167">
    <property type="entry name" value="SANT"/>
    <property type="match status" value="1"/>
</dbReference>
<keyword evidence="2" id="KW-0677">Repeat</keyword>
<feature type="domain" description="Chromo" evidence="10">
    <location>
        <begin position="112"/>
        <end position="176"/>
    </location>
</feature>
<dbReference type="GO" id="GO:0003682">
    <property type="term" value="F:chromatin binding"/>
    <property type="evidence" value="ECO:0007669"/>
    <property type="project" value="TreeGrafter"/>
</dbReference>
<dbReference type="PROSITE" id="PS51192">
    <property type="entry name" value="HELICASE_ATP_BIND_1"/>
    <property type="match status" value="1"/>
</dbReference>
<dbReference type="Gene3D" id="3.40.50.300">
    <property type="entry name" value="P-loop containing nucleotide triphosphate hydrolases"/>
    <property type="match status" value="1"/>
</dbReference>
<dbReference type="SMART" id="SM00490">
    <property type="entry name" value="HELICc"/>
    <property type="match status" value="1"/>
</dbReference>
<dbReference type="InterPro" id="IPR001650">
    <property type="entry name" value="Helicase_C-like"/>
</dbReference>
<feature type="domain" description="Chromo" evidence="10">
    <location>
        <begin position="193"/>
        <end position="259"/>
    </location>
</feature>
<feature type="compositionally biased region" description="Low complexity" evidence="9">
    <location>
        <begin position="34"/>
        <end position="45"/>
    </location>
</feature>
<evidence type="ECO:0000256" key="8">
    <source>
        <dbReference type="ARBA" id="ARBA00023242"/>
    </source>
</evidence>
<dbReference type="InterPro" id="IPR000953">
    <property type="entry name" value="Chromo/chromo_shadow_dom"/>
</dbReference>
<evidence type="ECO:0000256" key="5">
    <source>
        <dbReference type="ARBA" id="ARBA00022840"/>
    </source>
</evidence>
<keyword evidence="3" id="KW-0547">Nucleotide-binding</keyword>
<dbReference type="InterPro" id="IPR049730">
    <property type="entry name" value="SNF2/RAD54-like_C"/>
</dbReference>
<accession>A0A1Y2HIR3</accession>
<feature type="region of interest" description="Disordered" evidence="9">
    <location>
        <begin position="1"/>
        <end position="85"/>
    </location>
</feature>
<dbReference type="CDD" id="cd18793">
    <property type="entry name" value="SF2_C_SNF"/>
    <property type="match status" value="1"/>
</dbReference>
<keyword evidence="5" id="KW-0067">ATP-binding</keyword>
<dbReference type="PROSITE" id="PS51194">
    <property type="entry name" value="HELICASE_CTER"/>
    <property type="match status" value="1"/>
</dbReference>
<dbReference type="PROSITE" id="PS00598">
    <property type="entry name" value="CHROMO_1"/>
    <property type="match status" value="1"/>
</dbReference>
<dbReference type="AlphaFoldDB" id="A0A1Y2HIR3"/>
<dbReference type="GO" id="GO:0003677">
    <property type="term" value="F:DNA binding"/>
    <property type="evidence" value="ECO:0007669"/>
    <property type="project" value="TreeGrafter"/>
</dbReference>
<dbReference type="OrthoDB" id="5857104at2759"/>
<evidence type="ECO:0000256" key="2">
    <source>
        <dbReference type="ARBA" id="ARBA00022737"/>
    </source>
</evidence>
<feature type="domain" description="Helicase ATP-binding" evidence="11">
    <location>
        <begin position="300"/>
        <end position="475"/>
    </location>
</feature>
<dbReference type="Proteomes" id="UP000193411">
    <property type="component" value="Unassembled WGS sequence"/>
</dbReference>
<dbReference type="GO" id="GO:0016887">
    <property type="term" value="F:ATP hydrolysis activity"/>
    <property type="evidence" value="ECO:0007669"/>
    <property type="project" value="TreeGrafter"/>
</dbReference>
<evidence type="ECO:0000256" key="7">
    <source>
        <dbReference type="ARBA" id="ARBA00023163"/>
    </source>
</evidence>
<keyword evidence="6" id="KW-0805">Transcription regulation</keyword>
<feature type="domain" description="Helicase C-terminal" evidence="12">
    <location>
        <begin position="612"/>
        <end position="763"/>
    </location>
</feature>
<dbReference type="InterPro" id="IPR016197">
    <property type="entry name" value="Chromo-like_dom_sf"/>
</dbReference>
<dbReference type="InterPro" id="IPR001005">
    <property type="entry name" value="SANT/Myb"/>
</dbReference>
<evidence type="ECO:0000259" key="12">
    <source>
        <dbReference type="PROSITE" id="PS51194"/>
    </source>
</evidence>
<evidence type="ECO:0000259" key="10">
    <source>
        <dbReference type="PROSITE" id="PS50013"/>
    </source>
</evidence>
<dbReference type="EMBL" id="MCFL01000028">
    <property type="protein sequence ID" value="ORZ34456.1"/>
    <property type="molecule type" value="Genomic_DNA"/>
</dbReference>
<dbReference type="PANTHER" id="PTHR45623:SF11">
    <property type="entry name" value="KISMET, ISOFORM C"/>
    <property type="match status" value="1"/>
</dbReference>
<feature type="compositionally biased region" description="Low complexity" evidence="9">
    <location>
        <begin position="1"/>
        <end position="11"/>
    </location>
</feature>
<dbReference type="STRING" id="765915.A0A1Y2HIR3"/>
<keyword evidence="14" id="KW-1185">Reference proteome</keyword>
<dbReference type="SMART" id="SM00298">
    <property type="entry name" value="CHROMO"/>
    <property type="match status" value="2"/>
</dbReference>
<dbReference type="CDD" id="cd17995">
    <property type="entry name" value="DEXHc_CHD6_7_8_9"/>
    <property type="match status" value="1"/>
</dbReference>
<gene>
    <name evidence="13" type="ORF">BCR44DRAFT_1390482</name>
</gene>
<evidence type="ECO:0000256" key="9">
    <source>
        <dbReference type="SAM" id="MobiDB-lite"/>
    </source>
</evidence>
<dbReference type="PROSITE" id="PS00018">
    <property type="entry name" value="EF_HAND_1"/>
    <property type="match status" value="1"/>
</dbReference>
<dbReference type="GO" id="GO:0140658">
    <property type="term" value="F:ATP-dependent chromatin remodeler activity"/>
    <property type="evidence" value="ECO:0007669"/>
    <property type="project" value="TreeGrafter"/>
</dbReference>
<dbReference type="InterPro" id="IPR038718">
    <property type="entry name" value="SNF2-like_sf"/>
</dbReference>
<sequence>MTQDDAANGYGDPDDDDASYDSDSRPRSKRRRTAGPSTASSSSKRSSSKKSKSKSSSSRRSPPTKTSRASAAVVPTGSYRASGRAWPSFPSGTDWKVAYDPVHIPFALFEPKIVEKMLTYRTDPESGEMEFLVKYKNLSYQHREWVPASTIEASANGGQRIRRFLEKAQSGDNGGGAAAAAAWGDEAFNPAYLNMDRILDEGEVAGSGGASSQVYFLVKWENLAYDQATWESKEDCEEWDSDLVKEFLERRVLNEQKVATMQKGVVRPPLSSWKPHEESLEYKNGNQLRSYQLEGVNWLTHCWLRGQSSIMADEMGLGKTVQSVCFLNELFTTFGSPGPFLVIAPLSTVPHWEREFRNWTTMNVIVYHGNATSRNLIVDTEFYWKDANGALVPGVFKFDVLITTYEMVLAAAAQLRPLPWRAVVLDEAHKLKNKSSKISEVLKGFSMEHRVLLTGTPLQNSIDELWALLNFLEPDKFPNEKAFLSEFGQLKTSTDVERLQELLKPLMLRRLKEDVETSIPVKEETVIEVELTNIQKKWYRAILERNFSMLKKGAKGRDALPSLINIVMELRKCCIHPYLLAGAEEVILSEANVSTVEEHFKYMIQASGKLVLLDKLLAKLKAGGHKVLIFSQMTKCLDILAEYLRGRQYLYERIDGNIRGPERQAAIDRFSAPGSESFVFLLCTRAGGVGINLTAADTCIIYDSDWNPQNDLQAQARCHRIGQKKPVQIYRLVTRNTYEKEMFDRAGFKLGLDKAVLQKMSADSSMGIGDDSNSGKLTKKEVEELLKKGAYGAMLDDAESAAFCDESIDQILERRTTVIKHDTSQAVGSIFSKATFVANDTGVDDEIDVNDPNFWDKLAEKAKLQPQLAPTQADMAAALILDEPRQRRSHALAAKQIQEAAVEDKMASPTDAAAGGKSIGEGSGAEPKASEVQKWSSTEKLFFERRLMVFGVWHWERIAEGMPRRSISDLRACARDLLRYLQTVVDASDDPHAAADLEAMVQEECEPYCLPQGGDLPYENATPRQVTEYRSFLVDASQSYMQSIAKKCKFMVSRLQLLKQVHDLVPRDFAQAKRELVVPVVTRPPAEWWGPEEDRDMLIGVVKHGYHVFKPLRRDPELVFSRRRYDPS</sequence>
<comment type="caution">
    <text evidence="13">The sequence shown here is derived from an EMBL/GenBank/DDBJ whole genome shotgun (WGS) entry which is preliminary data.</text>
</comment>
<dbReference type="PROSITE" id="PS50013">
    <property type="entry name" value="CHROMO_2"/>
    <property type="match status" value="2"/>
</dbReference>
<evidence type="ECO:0000313" key="13">
    <source>
        <dbReference type="EMBL" id="ORZ34456.1"/>
    </source>
</evidence>
<reference evidence="13 14" key="1">
    <citation type="submission" date="2016-07" db="EMBL/GenBank/DDBJ databases">
        <title>Pervasive Adenine N6-methylation of Active Genes in Fungi.</title>
        <authorList>
            <consortium name="DOE Joint Genome Institute"/>
            <person name="Mondo S.J."/>
            <person name="Dannebaum R.O."/>
            <person name="Kuo R.C."/>
            <person name="Labutti K."/>
            <person name="Haridas S."/>
            <person name="Kuo A."/>
            <person name="Salamov A."/>
            <person name="Ahrendt S.R."/>
            <person name="Lipzen A."/>
            <person name="Sullivan W."/>
            <person name="Andreopoulos W.B."/>
            <person name="Clum A."/>
            <person name="Lindquist E."/>
            <person name="Daum C."/>
            <person name="Ramamoorthy G.K."/>
            <person name="Gryganskyi A."/>
            <person name="Culley D."/>
            <person name="Magnuson J.K."/>
            <person name="James T.Y."/>
            <person name="O'Malley M.A."/>
            <person name="Stajich J.E."/>
            <person name="Spatafora J.W."/>
            <person name="Visel A."/>
            <person name="Grigoriev I.V."/>
        </authorList>
    </citation>
    <scope>NUCLEOTIDE SEQUENCE [LARGE SCALE GENOMIC DNA]</scope>
    <source>
        <strain evidence="13 14">PL171</strain>
    </source>
</reference>
<dbReference type="Pfam" id="PF00385">
    <property type="entry name" value="Chromo"/>
    <property type="match status" value="2"/>
</dbReference>
<dbReference type="Pfam" id="PF00176">
    <property type="entry name" value="SNF2-rel_dom"/>
    <property type="match status" value="1"/>
</dbReference>